<dbReference type="Proteomes" id="UP000071392">
    <property type="component" value="Unassembled WGS sequence"/>
</dbReference>
<dbReference type="GO" id="GO:0016757">
    <property type="term" value="F:glycosyltransferase activity"/>
    <property type="evidence" value="ECO:0007669"/>
    <property type="project" value="InterPro"/>
</dbReference>
<name>A0A139SH86_9BACT</name>
<protein>
    <recommendedName>
        <fullName evidence="2">Glycosyl transferase family 1 domain-containing protein</fullName>
    </recommendedName>
</protein>
<dbReference type="Pfam" id="PF00534">
    <property type="entry name" value="Glycos_transf_1"/>
    <property type="match status" value="1"/>
</dbReference>
<evidence type="ECO:0000313" key="4">
    <source>
        <dbReference type="Proteomes" id="UP000071392"/>
    </source>
</evidence>
<comment type="caution">
    <text evidence="3">The sequence shown here is derived from an EMBL/GenBank/DDBJ whole genome shotgun (WGS) entry which is preliminary data.</text>
</comment>
<dbReference type="CDD" id="cd03809">
    <property type="entry name" value="GT4_MtfB-like"/>
    <property type="match status" value="1"/>
</dbReference>
<evidence type="ECO:0000313" key="3">
    <source>
        <dbReference type="EMBL" id="KXU33919.1"/>
    </source>
</evidence>
<sequence length="503" mass="55980">MPGRPKVLRLLVDLEALLPGGSNGGIKPALREQFRWLGAQREQPFEFIYLCRPEVAPELRREWMRPNDRLIFAQEAAPNIAELEHCDLVYSAFGMTRWAYPGIPTVKMEVDVLHRDYPESLSEGERQHRERHFCEAVEKADLFQVNSDYTGQRLGHYYGVEPERIVRTYQPIQHRFTGYAASATGAKRPPAAPYFFYPANAWAHKNHKTLLVAYALYRHEAQCAAEPVWRLVLTGTDDESMRALRALAHTLSLEEHVDFRGFVDEATLSRLWAEAGALVFPSLHEGFGIPLLEAMSLEVPILANRATAIPEVAGDAALLVDARSPEKLACGLRQIANDAPLRAALVERGRARLTHFSLPNDFGPLIPALRALVGKSTRLKHWGYYEDRLTGPLATFALPVESQDLGTATLHYQTEPLGHPRTVEIHVDGQLVATLDIPATAPASGEIPLPMGARTLSLHTTNAARVNKADSRKLGIRLTQLEVRHALSEQIIDLLPAPRSTAS</sequence>
<organism evidence="3 4">
    <name type="scientific">Cephaloticoccus capnophilus</name>
    <dbReference type="NCBI Taxonomy" id="1548208"/>
    <lineage>
        <taxon>Bacteria</taxon>
        <taxon>Pseudomonadati</taxon>
        <taxon>Verrucomicrobiota</taxon>
        <taxon>Opitutia</taxon>
        <taxon>Opitutales</taxon>
        <taxon>Opitutaceae</taxon>
        <taxon>Cephaloticoccus</taxon>
    </lineage>
</organism>
<gene>
    <name evidence="3" type="ORF">AXK12_08415</name>
</gene>
<dbReference type="PANTHER" id="PTHR46401">
    <property type="entry name" value="GLYCOSYLTRANSFERASE WBBK-RELATED"/>
    <property type="match status" value="1"/>
</dbReference>
<feature type="domain" description="Glycosyl transferase family 1" evidence="2">
    <location>
        <begin position="192"/>
        <end position="351"/>
    </location>
</feature>
<dbReference type="Gene3D" id="3.40.50.2000">
    <property type="entry name" value="Glycogen Phosphorylase B"/>
    <property type="match status" value="1"/>
</dbReference>
<keyword evidence="4" id="KW-1185">Reference proteome</keyword>
<dbReference type="InterPro" id="IPR001296">
    <property type="entry name" value="Glyco_trans_1"/>
</dbReference>
<keyword evidence="1" id="KW-0808">Transferase</keyword>
<dbReference type="AlphaFoldDB" id="A0A139SH86"/>
<dbReference type="RefSeq" id="WP_068713373.1">
    <property type="nucleotide sequence ID" value="NZ_LSZP01000063.1"/>
</dbReference>
<evidence type="ECO:0000259" key="2">
    <source>
        <dbReference type="Pfam" id="PF00534"/>
    </source>
</evidence>
<dbReference type="SUPFAM" id="SSF53756">
    <property type="entry name" value="UDP-Glycosyltransferase/glycogen phosphorylase"/>
    <property type="match status" value="1"/>
</dbReference>
<dbReference type="OrthoDB" id="9797829at2"/>
<evidence type="ECO:0000256" key="1">
    <source>
        <dbReference type="ARBA" id="ARBA00022679"/>
    </source>
</evidence>
<reference evidence="3 4" key="1">
    <citation type="submission" date="2016-02" db="EMBL/GenBank/DDBJ databases">
        <authorList>
            <person name="Wen L."/>
            <person name="He K."/>
            <person name="Yang H."/>
        </authorList>
    </citation>
    <scope>NUCLEOTIDE SEQUENCE [LARGE SCALE GENOMIC DNA]</scope>
    <source>
        <strain evidence="3 4">CV41</strain>
    </source>
</reference>
<dbReference type="PANTHER" id="PTHR46401:SF2">
    <property type="entry name" value="GLYCOSYLTRANSFERASE WBBK-RELATED"/>
    <property type="match status" value="1"/>
</dbReference>
<accession>A0A139SH86</accession>
<dbReference type="STRING" id="1548208.AXK12_08415"/>
<dbReference type="GO" id="GO:0009103">
    <property type="term" value="P:lipopolysaccharide biosynthetic process"/>
    <property type="evidence" value="ECO:0007669"/>
    <property type="project" value="TreeGrafter"/>
</dbReference>
<proteinExistence type="predicted"/>
<dbReference type="EMBL" id="LSZP01000063">
    <property type="protein sequence ID" value="KXU33919.1"/>
    <property type="molecule type" value="Genomic_DNA"/>
</dbReference>